<dbReference type="EMBL" id="JAQMPX010000053">
    <property type="protein sequence ID" value="MDB9138482.1"/>
    <property type="molecule type" value="Genomic_DNA"/>
</dbReference>
<organism evidence="1 2">
    <name type="scientific">Parabacteroides distasonis</name>
    <dbReference type="NCBI Taxonomy" id="823"/>
    <lineage>
        <taxon>Bacteria</taxon>
        <taxon>Pseudomonadati</taxon>
        <taxon>Bacteroidota</taxon>
        <taxon>Bacteroidia</taxon>
        <taxon>Bacteroidales</taxon>
        <taxon>Tannerellaceae</taxon>
        <taxon>Parabacteroides</taxon>
    </lineage>
</organism>
<evidence type="ECO:0008006" key="3">
    <source>
        <dbReference type="Google" id="ProtNLM"/>
    </source>
</evidence>
<gene>
    <name evidence="1" type="ORF">PN612_08130</name>
</gene>
<protein>
    <recommendedName>
        <fullName evidence="3">DUF4350 domain-containing protein</fullName>
    </recommendedName>
</protein>
<comment type="caution">
    <text evidence="1">The sequence shown here is derived from an EMBL/GenBank/DDBJ whole genome shotgun (WGS) entry which is preliminary data.</text>
</comment>
<name>A0AAW6F4Q2_PARDI</name>
<dbReference type="Proteomes" id="UP001211522">
    <property type="component" value="Unassembled WGS sequence"/>
</dbReference>
<accession>A0AAW6F4Q2</accession>
<proteinExistence type="predicted"/>
<dbReference type="SUPFAM" id="SSF52317">
    <property type="entry name" value="Class I glutamine amidotransferase-like"/>
    <property type="match status" value="1"/>
</dbReference>
<dbReference type="AlphaFoldDB" id="A0AAW6F4Q2"/>
<reference evidence="1" key="1">
    <citation type="submission" date="2023-01" db="EMBL/GenBank/DDBJ databases">
        <title>Human gut microbiome strain richness.</title>
        <authorList>
            <person name="Chen-Liaw A."/>
        </authorList>
    </citation>
    <scope>NUCLEOTIDE SEQUENCE</scope>
    <source>
        <strain evidence="1">D35st1_E5_D35t1_190705</strain>
    </source>
</reference>
<dbReference type="InterPro" id="IPR029062">
    <property type="entry name" value="Class_I_gatase-like"/>
</dbReference>
<evidence type="ECO:0000313" key="1">
    <source>
        <dbReference type="EMBL" id="MDB9138482.1"/>
    </source>
</evidence>
<dbReference type="RefSeq" id="WP_196008616.1">
    <property type="nucleotide sequence ID" value="NZ_CP157380.1"/>
</dbReference>
<evidence type="ECO:0000313" key="2">
    <source>
        <dbReference type="Proteomes" id="UP001211522"/>
    </source>
</evidence>
<sequence length="249" mass="27627">MKRIIAFILLLCVVGLNAQNKKIMFDLSHSQCTDTYVGYETYPTVIPAYTAMAAELGADLVVNDSTEITLDLLKDVDVLLMLSPLSSQLQKDLTDTEKRDLVEYVRQGGSLLFFIDDNHRVDNKRYGANDVSRAFGIEFGEDVPLPGNVGAVSFPSKIFKRRYEIPYSGACVMTGGIPVSVCMEGGYLHGSYVELDNGGKFYAGGDTMVGLLLGFPDGERLVMNKMDTRWWGKDSRAYMLDLLSWALDE</sequence>